<dbReference type="Pfam" id="PF01520">
    <property type="entry name" value="Amidase_3"/>
    <property type="match status" value="1"/>
</dbReference>
<feature type="compositionally biased region" description="Low complexity" evidence="2">
    <location>
        <begin position="36"/>
        <end position="56"/>
    </location>
</feature>
<dbReference type="Proteomes" id="UP001597063">
    <property type="component" value="Unassembled WGS sequence"/>
</dbReference>
<evidence type="ECO:0000313" key="6">
    <source>
        <dbReference type="Proteomes" id="UP001597063"/>
    </source>
</evidence>
<name>A0ABW2XY32_9ACTN</name>
<dbReference type="CDD" id="cd02696">
    <property type="entry name" value="MurNAc-LAA"/>
    <property type="match status" value="1"/>
</dbReference>
<dbReference type="RefSeq" id="WP_306440689.1">
    <property type="nucleotide sequence ID" value="NZ_CAACUY010000142.1"/>
</dbReference>
<reference evidence="6" key="1">
    <citation type="journal article" date="2019" name="Int. J. Syst. Evol. Microbiol.">
        <title>The Global Catalogue of Microorganisms (GCM) 10K type strain sequencing project: providing services to taxonomists for standard genome sequencing and annotation.</title>
        <authorList>
            <consortium name="The Broad Institute Genomics Platform"/>
            <consortium name="The Broad Institute Genome Sequencing Center for Infectious Disease"/>
            <person name="Wu L."/>
            <person name="Ma J."/>
        </authorList>
    </citation>
    <scope>NUCLEOTIDE SEQUENCE [LARGE SCALE GENOMIC DNA]</scope>
    <source>
        <strain evidence="6">JCM 9371</strain>
    </source>
</reference>
<evidence type="ECO:0000313" key="5">
    <source>
        <dbReference type="EMBL" id="MFD0690747.1"/>
    </source>
</evidence>
<dbReference type="SUPFAM" id="SSF53187">
    <property type="entry name" value="Zn-dependent exopeptidases"/>
    <property type="match status" value="1"/>
</dbReference>
<feature type="chain" id="PRO_5046125527" evidence="3">
    <location>
        <begin position="23"/>
        <end position="275"/>
    </location>
</feature>
<evidence type="ECO:0000256" key="2">
    <source>
        <dbReference type="SAM" id="MobiDB-lite"/>
    </source>
</evidence>
<keyword evidence="3" id="KW-0732">Signal</keyword>
<dbReference type="SMART" id="SM00646">
    <property type="entry name" value="Ami_3"/>
    <property type="match status" value="1"/>
</dbReference>
<feature type="signal peptide" evidence="3">
    <location>
        <begin position="1"/>
        <end position="22"/>
    </location>
</feature>
<dbReference type="EMBL" id="JBHTGP010000018">
    <property type="protein sequence ID" value="MFD0690747.1"/>
    <property type="molecule type" value="Genomic_DNA"/>
</dbReference>
<evidence type="ECO:0000256" key="3">
    <source>
        <dbReference type="SAM" id="SignalP"/>
    </source>
</evidence>
<dbReference type="PANTHER" id="PTHR30404:SF0">
    <property type="entry name" value="N-ACETYLMURAMOYL-L-ALANINE AMIDASE AMIC"/>
    <property type="match status" value="1"/>
</dbReference>
<evidence type="ECO:0000256" key="1">
    <source>
        <dbReference type="ARBA" id="ARBA00022801"/>
    </source>
</evidence>
<sequence length="275" mass="27411">MRIARGGSAAAGLALCLGALFACGGGSGGGSGGAPSGTPGTAAPSGSGSRGATAGGTSVLKGKVIVLDPGHNGGNAGHPEEIGRQVFVGNGSKACNTTGTATAEGYAEHAFTWDVAGRLARLLRDRGASVTLTRRDDTGVGPCVDERAAIANRLRADAALSIHGDGAAPSGHGFHVIEPLPVGGNAGIVAPSARLGTAIRDAYRDGTGVPPATYVGLDGLDRRDDLGGLNLSRVPAVFIECGNMRNTGDAAQMSSAPFRQRMAEALARGFEHYLG</sequence>
<dbReference type="EC" id="3.5.1.28" evidence="5"/>
<keyword evidence="6" id="KW-1185">Reference proteome</keyword>
<organism evidence="5 6">
    <name type="scientific">Actinomadura fibrosa</name>
    <dbReference type="NCBI Taxonomy" id="111802"/>
    <lineage>
        <taxon>Bacteria</taxon>
        <taxon>Bacillati</taxon>
        <taxon>Actinomycetota</taxon>
        <taxon>Actinomycetes</taxon>
        <taxon>Streptosporangiales</taxon>
        <taxon>Thermomonosporaceae</taxon>
        <taxon>Actinomadura</taxon>
    </lineage>
</organism>
<comment type="caution">
    <text evidence="5">The sequence shown here is derived from an EMBL/GenBank/DDBJ whole genome shotgun (WGS) entry which is preliminary data.</text>
</comment>
<dbReference type="InterPro" id="IPR050695">
    <property type="entry name" value="N-acetylmuramoyl_amidase_3"/>
</dbReference>
<protein>
    <submittedName>
        <fullName evidence="5">N-acetylmuramoyl-L-alanine amidase</fullName>
        <ecNumber evidence="5">3.5.1.28</ecNumber>
    </submittedName>
</protein>
<dbReference type="Gene3D" id="3.40.630.40">
    <property type="entry name" value="Zn-dependent exopeptidases"/>
    <property type="match status" value="1"/>
</dbReference>
<dbReference type="PROSITE" id="PS51257">
    <property type="entry name" value="PROKAR_LIPOPROTEIN"/>
    <property type="match status" value="1"/>
</dbReference>
<gene>
    <name evidence="5" type="ORF">ACFQZM_40090</name>
</gene>
<accession>A0ABW2XY32</accession>
<dbReference type="InterPro" id="IPR002508">
    <property type="entry name" value="MurNAc-LAA_cat"/>
</dbReference>
<keyword evidence="1 5" id="KW-0378">Hydrolase</keyword>
<proteinExistence type="predicted"/>
<feature type="region of interest" description="Disordered" evidence="2">
    <location>
        <begin position="28"/>
        <end position="56"/>
    </location>
</feature>
<dbReference type="PANTHER" id="PTHR30404">
    <property type="entry name" value="N-ACETYLMURAMOYL-L-ALANINE AMIDASE"/>
    <property type="match status" value="1"/>
</dbReference>
<evidence type="ECO:0000259" key="4">
    <source>
        <dbReference type="SMART" id="SM00646"/>
    </source>
</evidence>
<dbReference type="GO" id="GO:0008745">
    <property type="term" value="F:N-acetylmuramoyl-L-alanine amidase activity"/>
    <property type="evidence" value="ECO:0007669"/>
    <property type="project" value="UniProtKB-EC"/>
</dbReference>
<feature type="domain" description="MurNAc-LAA" evidence="4">
    <location>
        <begin position="148"/>
        <end position="271"/>
    </location>
</feature>